<accession>A0A1J4VDP6</accession>
<gene>
    <name evidence="12" type="ORF">AUJ44_00490</name>
</gene>
<evidence type="ECO:0000259" key="10">
    <source>
        <dbReference type="Pfam" id="PF05697"/>
    </source>
</evidence>
<dbReference type="GO" id="GO:0044183">
    <property type="term" value="F:protein folding chaperone"/>
    <property type="evidence" value="ECO:0007669"/>
    <property type="project" value="TreeGrafter"/>
</dbReference>
<dbReference type="STRING" id="1805282.AUJ44_00490"/>
<comment type="caution">
    <text evidence="12">The sequence shown here is derived from an EMBL/GenBank/DDBJ whole genome shotgun (WGS) entry which is preliminary data.</text>
</comment>
<keyword evidence="8" id="KW-0413">Isomerase</keyword>
<dbReference type="GO" id="GO:0043335">
    <property type="term" value="P:protein unfolding"/>
    <property type="evidence" value="ECO:0007669"/>
    <property type="project" value="TreeGrafter"/>
</dbReference>
<dbReference type="EC" id="5.2.1.8" evidence="4"/>
<dbReference type="InterPro" id="IPR036611">
    <property type="entry name" value="Trigger_fac_ribosome-bd_sf"/>
</dbReference>
<dbReference type="PANTHER" id="PTHR30560:SF3">
    <property type="entry name" value="TRIGGER FACTOR-LIKE PROTEIN TIG, CHLOROPLASTIC"/>
    <property type="match status" value="1"/>
</dbReference>
<evidence type="ECO:0000256" key="2">
    <source>
        <dbReference type="ARBA" id="ARBA00004496"/>
    </source>
</evidence>
<proteinExistence type="inferred from homology"/>
<comment type="catalytic activity">
    <reaction evidence="1">
        <text>[protein]-peptidylproline (omega=180) = [protein]-peptidylproline (omega=0)</text>
        <dbReference type="Rhea" id="RHEA:16237"/>
        <dbReference type="Rhea" id="RHEA-COMP:10747"/>
        <dbReference type="Rhea" id="RHEA-COMP:10748"/>
        <dbReference type="ChEBI" id="CHEBI:83833"/>
        <dbReference type="ChEBI" id="CHEBI:83834"/>
        <dbReference type="EC" id="5.2.1.8"/>
    </reaction>
</comment>
<dbReference type="PANTHER" id="PTHR30560">
    <property type="entry name" value="TRIGGER FACTOR CHAPERONE AND PEPTIDYL-PROLYL CIS/TRANS ISOMERASE"/>
    <property type="match status" value="1"/>
</dbReference>
<evidence type="ECO:0000313" key="13">
    <source>
        <dbReference type="Proteomes" id="UP000183206"/>
    </source>
</evidence>
<dbReference type="Proteomes" id="UP000183206">
    <property type="component" value="Unassembled WGS sequence"/>
</dbReference>
<dbReference type="AlphaFoldDB" id="A0A1J4VDP6"/>
<feature type="domain" description="Trigger factor C-terminal" evidence="11">
    <location>
        <begin position="196"/>
        <end position="333"/>
    </location>
</feature>
<dbReference type="GO" id="GO:0051083">
    <property type="term" value="P:'de novo' cotranslational protein folding"/>
    <property type="evidence" value="ECO:0007669"/>
    <property type="project" value="TreeGrafter"/>
</dbReference>
<protein>
    <recommendedName>
        <fullName evidence="5">Trigger factor</fullName>
        <ecNumber evidence="4">5.2.1.8</ecNumber>
    </recommendedName>
    <alternativeName>
        <fullName evidence="9">PPIase</fullName>
    </alternativeName>
</protein>
<dbReference type="Pfam" id="PF05697">
    <property type="entry name" value="Trigger_N"/>
    <property type="match status" value="1"/>
</dbReference>
<organism evidence="12 13">
    <name type="scientific">Candidatus Nomurabacteria bacterium CG1_02_47_685</name>
    <dbReference type="NCBI Taxonomy" id="1805282"/>
    <lineage>
        <taxon>Bacteria</taxon>
        <taxon>Candidatus Nomuraibacteriota</taxon>
    </lineage>
</organism>
<evidence type="ECO:0000256" key="1">
    <source>
        <dbReference type="ARBA" id="ARBA00000971"/>
    </source>
</evidence>
<dbReference type="GO" id="GO:0003755">
    <property type="term" value="F:peptidyl-prolyl cis-trans isomerase activity"/>
    <property type="evidence" value="ECO:0007669"/>
    <property type="project" value="UniProtKB-KW"/>
</dbReference>
<evidence type="ECO:0000256" key="9">
    <source>
        <dbReference type="ARBA" id="ARBA00029986"/>
    </source>
</evidence>
<dbReference type="Pfam" id="PF05698">
    <property type="entry name" value="Trigger_C"/>
    <property type="match status" value="1"/>
</dbReference>
<dbReference type="InterPro" id="IPR005215">
    <property type="entry name" value="Trig_fac"/>
</dbReference>
<sequence length="352" mass="40172">MLETQTEIKKLERSEIEIAGAISAEELEQYRKKAELKLSENLTIPGFRKGHIPEAILLQKVGSQAVLEKMAEDALAQWYPKFIAENKLDAIGRPEVTITKLAEGNPFEFKIQVAVMPEVMLGDYKKTSATILSKKTLPTNVSKKEVDDVLVELRKARQAKILADKDDGDKSDKSEKPAIPELDDAFAQSLGNFKDVADLTEKITENLKQEKARKTREKQRMEIIEKIAADVKTDIPNIIVESEIERMIAEFKNNITSAGGTFEEYLRHIKKTEEDVRKELRPTALKRSRIQLALNKIALVENITPNEETLKKEIDRILDHYKDADPERARIYVETVLINEKVFEFLEEQKSQ</sequence>
<evidence type="ECO:0000256" key="3">
    <source>
        <dbReference type="ARBA" id="ARBA00005464"/>
    </source>
</evidence>
<evidence type="ECO:0000256" key="4">
    <source>
        <dbReference type="ARBA" id="ARBA00013194"/>
    </source>
</evidence>
<dbReference type="EMBL" id="MNVO01000009">
    <property type="protein sequence ID" value="OIO33385.1"/>
    <property type="molecule type" value="Genomic_DNA"/>
</dbReference>
<evidence type="ECO:0000256" key="7">
    <source>
        <dbReference type="ARBA" id="ARBA00023186"/>
    </source>
</evidence>
<evidence type="ECO:0000313" key="12">
    <source>
        <dbReference type="EMBL" id="OIO33385.1"/>
    </source>
</evidence>
<dbReference type="GO" id="GO:0005737">
    <property type="term" value="C:cytoplasm"/>
    <property type="evidence" value="ECO:0007669"/>
    <property type="project" value="UniProtKB-SubCell"/>
</dbReference>
<dbReference type="InterPro" id="IPR037041">
    <property type="entry name" value="Trigger_fac_C_sf"/>
</dbReference>
<comment type="subcellular location">
    <subcellularLocation>
        <location evidence="2">Cytoplasm</location>
    </subcellularLocation>
</comment>
<dbReference type="GO" id="GO:0015031">
    <property type="term" value="P:protein transport"/>
    <property type="evidence" value="ECO:0007669"/>
    <property type="project" value="InterPro"/>
</dbReference>
<keyword evidence="6" id="KW-0697">Rotamase</keyword>
<feature type="domain" description="Trigger factor ribosome-binding bacterial" evidence="10">
    <location>
        <begin position="5"/>
        <end position="152"/>
    </location>
</feature>
<dbReference type="Gene3D" id="1.10.3120.10">
    <property type="entry name" value="Trigger factor, C-terminal domain"/>
    <property type="match status" value="1"/>
</dbReference>
<name>A0A1J4VDP6_9BACT</name>
<dbReference type="GO" id="GO:0043022">
    <property type="term" value="F:ribosome binding"/>
    <property type="evidence" value="ECO:0007669"/>
    <property type="project" value="TreeGrafter"/>
</dbReference>
<dbReference type="Gene3D" id="3.30.70.1050">
    <property type="entry name" value="Trigger factor ribosome-binding domain"/>
    <property type="match status" value="1"/>
</dbReference>
<evidence type="ECO:0000256" key="5">
    <source>
        <dbReference type="ARBA" id="ARBA00016902"/>
    </source>
</evidence>
<comment type="similarity">
    <text evidence="3">Belongs to the FKBP-type PPIase family. Tig subfamily.</text>
</comment>
<dbReference type="InterPro" id="IPR008881">
    <property type="entry name" value="Trigger_fac_ribosome-bd_bac"/>
</dbReference>
<keyword evidence="7" id="KW-0143">Chaperone</keyword>
<dbReference type="InterPro" id="IPR008880">
    <property type="entry name" value="Trigger_fac_C"/>
</dbReference>
<evidence type="ECO:0000256" key="6">
    <source>
        <dbReference type="ARBA" id="ARBA00023110"/>
    </source>
</evidence>
<dbReference type="InterPro" id="IPR027304">
    <property type="entry name" value="Trigger_fact/SurA_dom_sf"/>
</dbReference>
<reference evidence="12 13" key="1">
    <citation type="journal article" date="2016" name="Environ. Microbiol.">
        <title>Genomic resolution of a cold subsurface aquifer community provides metabolic insights for novel microbes adapted to high CO concentrations.</title>
        <authorList>
            <person name="Probst A.J."/>
            <person name="Castelle C.J."/>
            <person name="Singh A."/>
            <person name="Brown C.T."/>
            <person name="Anantharaman K."/>
            <person name="Sharon I."/>
            <person name="Hug L.A."/>
            <person name="Burstein D."/>
            <person name="Emerson J.B."/>
            <person name="Thomas B.C."/>
            <person name="Banfield J.F."/>
        </authorList>
    </citation>
    <scope>NUCLEOTIDE SEQUENCE [LARGE SCALE GENOMIC DNA]</scope>
    <source>
        <strain evidence="12">CG1_02_47_685</strain>
    </source>
</reference>
<evidence type="ECO:0000259" key="11">
    <source>
        <dbReference type="Pfam" id="PF05698"/>
    </source>
</evidence>
<dbReference type="SUPFAM" id="SSF109998">
    <property type="entry name" value="Triger factor/SurA peptide-binding domain-like"/>
    <property type="match status" value="1"/>
</dbReference>
<dbReference type="SUPFAM" id="SSF102735">
    <property type="entry name" value="Trigger factor ribosome-binding domain"/>
    <property type="match status" value="1"/>
</dbReference>
<evidence type="ECO:0000256" key="8">
    <source>
        <dbReference type="ARBA" id="ARBA00023235"/>
    </source>
</evidence>